<organism evidence="1 2">
    <name type="scientific">Neophaeococcomyces mojaviensis</name>
    <dbReference type="NCBI Taxonomy" id="3383035"/>
    <lineage>
        <taxon>Eukaryota</taxon>
        <taxon>Fungi</taxon>
        <taxon>Dikarya</taxon>
        <taxon>Ascomycota</taxon>
        <taxon>Pezizomycotina</taxon>
        <taxon>Eurotiomycetes</taxon>
        <taxon>Chaetothyriomycetidae</taxon>
        <taxon>Chaetothyriales</taxon>
        <taxon>Chaetothyriales incertae sedis</taxon>
        <taxon>Neophaeococcomyces</taxon>
    </lineage>
</organism>
<reference evidence="1" key="1">
    <citation type="submission" date="2022-10" db="EMBL/GenBank/DDBJ databases">
        <title>Culturing micro-colonial fungi from biological soil crusts in the Mojave desert and describing Neophaeococcomyces mojavensis, and introducing the new genera and species Taxawa tesnikishii.</title>
        <authorList>
            <person name="Kurbessoian T."/>
            <person name="Stajich J.E."/>
        </authorList>
    </citation>
    <scope>NUCLEOTIDE SEQUENCE</scope>
    <source>
        <strain evidence="1">JES_112</strain>
    </source>
</reference>
<dbReference type="Proteomes" id="UP001172386">
    <property type="component" value="Unassembled WGS sequence"/>
</dbReference>
<name>A0ACC3AKJ1_9EURO</name>
<comment type="caution">
    <text evidence="1">The sequence shown here is derived from an EMBL/GenBank/DDBJ whole genome shotgun (WGS) entry which is preliminary data.</text>
</comment>
<sequence length="572" mass="62022">MALSSDVAEIDGGQITYEPSLFHYIEPSITSNPNHPAVIVAHQDRNHLVEITGRSSGPQSNRNSASCLTWTYIEMQHAALKLVASLQKQGIAPGMGTLFWSSMLGKFTFSPLDVGALTTPRAAELQSVMKMLQPDAVVVPGDEGVAAVDVALEGHAKQGVAKVSLAPTVRRTGWVTLHELASQPLDEVLAARINAEAKYDDLDRTQLLYFTSGTTTGQPKGCPRTVRSVMHTIVTQTWGSQNDNSARNLLQTANFRIVAPGVAIGTWSKGGCVVMPGLTFSPSGMLEAIERYKIRMILFIPAMVHALNAHPDFDKIDWSGLCTIFLGGDIITEGIYQKTCAAFPGCEVINAYGSTEGGSAFTYETEGKPGLQPIPFYAGISPVGKVNQGTRIRIANDQNRPVKRGEVGELHFCSPSFVTHYLNNEKPEDFYTDEHGSWFRSGDTGMINSDGWVYVLGRQKDIVKRAGIPITPAALESCIDTFLQSQSSVVALPHEQLGQEAFAVVKSLNGKSKDDVRKQVEDLFGKDYVLCGFATLEELGLQEFPLNATGKIVKRELEGLIATFLAGTVTEK</sequence>
<gene>
    <name evidence="1" type="ORF">H2198_000156</name>
</gene>
<evidence type="ECO:0000313" key="1">
    <source>
        <dbReference type="EMBL" id="KAJ9664505.1"/>
    </source>
</evidence>
<keyword evidence="2" id="KW-1185">Reference proteome</keyword>
<proteinExistence type="predicted"/>
<accession>A0ACC3AKJ1</accession>
<dbReference type="EMBL" id="JAPDRQ010000002">
    <property type="protein sequence ID" value="KAJ9664505.1"/>
    <property type="molecule type" value="Genomic_DNA"/>
</dbReference>
<protein>
    <submittedName>
        <fullName evidence="1">Uncharacterized protein</fullName>
    </submittedName>
</protein>
<evidence type="ECO:0000313" key="2">
    <source>
        <dbReference type="Proteomes" id="UP001172386"/>
    </source>
</evidence>